<evidence type="ECO:0000256" key="7">
    <source>
        <dbReference type="ARBA" id="ARBA00023136"/>
    </source>
</evidence>
<dbReference type="PANTHER" id="PTHR11040">
    <property type="entry name" value="ZINC/IRON TRANSPORTER"/>
    <property type="match status" value="1"/>
</dbReference>
<protein>
    <submittedName>
        <fullName evidence="9">Zinc transporter, ZIP family</fullName>
    </submittedName>
</protein>
<feature type="transmembrane region" description="Helical" evidence="8">
    <location>
        <begin position="103"/>
        <end position="120"/>
    </location>
</feature>
<feature type="transmembrane region" description="Helical" evidence="8">
    <location>
        <begin position="126"/>
        <end position="148"/>
    </location>
</feature>
<keyword evidence="10" id="KW-1185">Reference proteome</keyword>
<dbReference type="RefSeq" id="WP_073023252.1">
    <property type="nucleotide sequence ID" value="NZ_FQZS01000003.1"/>
</dbReference>
<evidence type="ECO:0000256" key="8">
    <source>
        <dbReference type="SAM" id="Phobius"/>
    </source>
</evidence>
<proteinExistence type="inferred from homology"/>
<dbReference type="Proteomes" id="UP000184442">
    <property type="component" value="Unassembled WGS sequence"/>
</dbReference>
<organism evidence="9 10">
    <name type="scientific">Lutispora thermophila DSM 19022</name>
    <dbReference type="NCBI Taxonomy" id="1122184"/>
    <lineage>
        <taxon>Bacteria</taxon>
        <taxon>Bacillati</taxon>
        <taxon>Bacillota</taxon>
        <taxon>Clostridia</taxon>
        <taxon>Lutisporales</taxon>
        <taxon>Lutisporaceae</taxon>
        <taxon>Lutispora</taxon>
    </lineage>
</organism>
<dbReference type="GO" id="GO:0005385">
    <property type="term" value="F:zinc ion transmembrane transporter activity"/>
    <property type="evidence" value="ECO:0007669"/>
    <property type="project" value="TreeGrafter"/>
</dbReference>
<dbReference type="AlphaFoldDB" id="A0A1M6AMW0"/>
<feature type="transmembrane region" description="Helical" evidence="8">
    <location>
        <begin position="230"/>
        <end position="248"/>
    </location>
</feature>
<dbReference type="PANTHER" id="PTHR11040:SF211">
    <property type="entry name" value="ZINC TRANSPORTER ZIP11"/>
    <property type="match status" value="1"/>
</dbReference>
<evidence type="ECO:0000256" key="3">
    <source>
        <dbReference type="ARBA" id="ARBA00022475"/>
    </source>
</evidence>
<evidence type="ECO:0000256" key="5">
    <source>
        <dbReference type="ARBA" id="ARBA00022833"/>
    </source>
</evidence>
<reference evidence="9 10" key="1">
    <citation type="submission" date="2016-11" db="EMBL/GenBank/DDBJ databases">
        <authorList>
            <person name="Jaros S."/>
            <person name="Januszkiewicz K."/>
            <person name="Wedrychowicz H."/>
        </authorList>
    </citation>
    <scope>NUCLEOTIDE SEQUENCE [LARGE SCALE GENOMIC DNA]</scope>
    <source>
        <strain evidence="9 10">DSM 19022</strain>
    </source>
</reference>
<dbReference type="EMBL" id="FQZS01000003">
    <property type="protein sequence ID" value="SHI37737.1"/>
    <property type="molecule type" value="Genomic_DNA"/>
</dbReference>
<name>A0A1M6AMW0_9FIRM</name>
<accession>A0A1M6AMW0</accession>
<keyword evidence="3" id="KW-1003">Cell membrane</keyword>
<keyword evidence="4 8" id="KW-0812">Transmembrane</keyword>
<gene>
    <name evidence="9" type="ORF">SAMN02745176_00009</name>
</gene>
<evidence type="ECO:0000313" key="10">
    <source>
        <dbReference type="Proteomes" id="UP000184442"/>
    </source>
</evidence>
<dbReference type="STRING" id="1122184.SAMN02745176_00009"/>
<evidence type="ECO:0000313" key="9">
    <source>
        <dbReference type="EMBL" id="SHI37737.1"/>
    </source>
</evidence>
<keyword evidence="7 8" id="KW-0472">Membrane</keyword>
<dbReference type="OrthoDB" id="9787346at2"/>
<dbReference type="GO" id="GO:0005886">
    <property type="term" value="C:plasma membrane"/>
    <property type="evidence" value="ECO:0007669"/>
    <property type="project" value="UniProtKB-SubCell"/>
</dbReference>
<feature type="transmembrane region" description="Helical" evidence="8">
    <location>
        <begin position="36"/>
        <end position="57"/>
    </location>
</feature>
<keyword evidence="6 8" id="KW-1133">Transmembrane helix</keyword>
<keyword evidence="5" id="KW-0862">Zinc</keyword>
<dbReference type="InterPro" id="IPR003689">
    <property type="entry name" value="ZIP"/>
</dbReference>
<comment type="similarity">
    <text evidence="2">Belongs to the ZIP transporter (TC 2.A.5) family.</text>
</comment>
<sequence length="249" mass="25723">MSRILAVTLIGFISGMVGTGLGGAMVFFIRNPGKRFMGTLLGFTGGIMLAVVCFDLMPHAFEIGGMVIGFAGILLGVTAVFMTDSIIPQVSEIKTMAPGFNKGFIKSGIILGLGIAFHNFPEGLAIGSGFAAANSMGLSLAIVIGLHDMPEGIAMAVPLRIGGYNRLKIVMYTIIAGIPTGIGAFVGALLGDISPALVSLCLGFAGGAMLYITCGELIPKTQTLYRGRTPTIGTLIGILVGFYITRVLG</sequence>
<evidence type="ECO:0000256" key="4">
    <source>
        <dbReference type="ARBA" id="ARBA00022692"/>
    </source>
</evidence>
<feature type="transmembrane region" description="Helical" evidence="8">
    <location>
        <begin position="6"/>
        <end position="29"/>
    </location>
</feature>
<feature type="transmembrane region" description="Helical" evidence="8">
    <location>
        <begin position="169"/>
        <end position="190"/>
    </location>
</feature>
<evidence type="ECO:0000256" key="6">
    <source>
        <dbReference type="ARBA" id="ARBA00022989"/>
    </source>
</evidence>
<evidence type="ECO:0000256" key="1">
    <source>
        <dbReference type="ARBA" id="ARBA00004651"/>
    </source>
</evidence>
<evidence type="ECO:0000256" key="2">
    <source>
        <dbReference type="ARBA" id="ARBA00006939"/>
    </source>
</evidence>
<feature type="transmembrane region" description="Helical" evidence="8">
    <location>
        <begin position="63"/>
        <end position="82"/>
    </location>
</feature>
<comment type="subcellular location">
    <subcellularLocation>
        <location evidence="1">Cell membrane</location>
        <topology evidence="1">Multi-pass membrane protein</topology>
    </subcellularLocation>
</comment>
<feature type="transmembrane region" description="Helical" evidence="8">
    <location>
        <begin position="196"/>
        <end position="218"/>
    </location>
</feature>
<dbReference type="Pfam" id="PF02535">
    <property type="entry name" value="Zip"/>
    <property type="match status" value="1"/>
</dbReference>